<dbReference type="GO" id="GO:0046872">
    <property type="term" value="F:metal ion binding"/>
    <property type="evidence" value="ECO:0007669"/>
    <property type="project" value="InterPro"/>
</dbReference>
<dbReference type="InterPro" id="IPR011765">
    <property type="entry name" value="Pept_M16_N"/>
</dbReference>
<dbReference type="GO" id="GO:0005739">
    <property type="term" value="C:mitochondrion"/>
    <property type="evidence" value="ECO:0007669"/>
    <property type="project" value="TreeGrafter"/>
</dbReference>
<comment type="function">
    <text evidence="1">Substrate recognition and binding subunit of the essential mitochondrial processing protease (MPP), which cleaves the mitochondrial sequence off newly imported precursors proteins.</text>
</comment>
<evidence type="ECO:0000313" key="6">
    <source>
        <dbReference type="Proteomes" id="UP000444721"/>
    </source>
</evidence>
<protein>
    <recommendedName>
        <fullName evidence="7">Mitochondrial-processing peptidase subunit alpha</fullName>
    </recommendedName>
</protein>
<dbReference type="Gene3D" id="3.30.830.10">
    <property type="entry name" value="Metalloenzyme, LuxS/M16 peptidase-like"/>
    <property type="match status" value="2"/>
</dbReference>
<comment type="caution">
    <text evidence="5">The sequence shown here is derived from an EMBL/GenBank/DDBJ whole genome shotgun (WGS) entry which is preliminary data.</text>
</comment>
<dbReference type="AlphaFoldDB" id="A0A6A5BSF4"/>
<dbReference type="Pfam" id="PF05193">
    <property type="entry name" value="Peptidase_M16_C"/>
    <property type="match status" value="1"/>
</dbReference>
<evidence type="ECO:0000313" key="5">
    <source>
        <dbReference type="EMBL" id="KAF0977124.1"/>
    </source>
</evidence>
<evidence type="ECO:0008006" key="7">
    <source>
        <dbReference type="Google" id="ProtNLM"/>
    </source>
</evidence>
<proteinExistence type="inferred from homology"/>
<dbReference type="VEuPathDB" id="AmoebaDB:FDP41_003777"/>
<keyword evidence="6" id="KW-1185">Reference proteome</keyword>
<dbReference type="EMBL" id="VFQX01000035">
    <property type="protein sequence ID" value="KAF0977124.1"/>
    <property type="molecule type" value="Genomic_DNA"/>
</dbReference>
<dbReference type="OrthoDB" id="277191at2759"/>
<dbReference type="InterPro" id="IPR007863">
    <property type="entry name" value="Peptidase_M16_C"/>
</dbReference>
<evidence type="ECO:0000256" key="1">
    <source>
        <dbReference type="ARBA" id="ARBA00002123"/>
    </source>
</evidence>
<feature type="domain" description="Peptidase M16 N-terminal" evidence="3">
    <location>
        <begin position="195"/>
        <end position="300"/>
    </location>
</feature>
<comment type="similarity">
    <text evidence="2">Belongs to the peptidase M16 family.</text>
</comment>
<dbReference type="RefSeq" id="XP_044561837.1">
    <property type="nucleotide sequence ID" value="XM_044707118.1"/>
</dbReference>
<organism evidence="5 6">
    <name type="scientific">Naegleria fowleri</name>
    <name type="common">Brain eating amoeba</name>
    <dbReference type="NCBI Taxonomy" id="5763"/>
    <lineage>
        <taxon>Eukaryota</taxon>
        <taxon>Discoba</taxon>
        <taxon>Heterolobosea</taxon>
        <taxon>Tetramitia</taxon>
        <taxon>Eutetramitia</taxon>
        <taxon>Vahlkampfiidae</taxon>
        <taxon>Naegleria</taxon>
    </lineage>
</organism>
<dbReference type="SUPFAM" id="SSF63411">
    <property type="entry name" value="LuxS/MPP-like metallohydrolase"/>
    <property type="match status" value="2"/>
</dbReference>
<accession>A0A6A5BSF4</accession>
<dbReference type="PANTHER" id="PTHR11851">
    <property type="entry name" value="METALLOPROTEASE"/>
    <property type="match status" value="1"/>
</dbReference>
<dbReference type="InterPro" id="IPR011249">
    <property type="entry name" value="Metalloenz_LuxS/M16"/>
</dbReference>
<dbReference type="InterPro" id="IPR050361">
    <property type="entry name" value="MPP/UQCRC_Complex"/>
</dbReference>
<reference evidence="5 6" key="1">
    <citation type="journal article" date="2019" name="Sci. Rep.">
        <title>Nanopore sequencing improves the draft genome of the human pathogenic amoeba Naegleria fowleri.</title>
        <authorList>
            <person name="Liechti N."/>
            <person name="Schurch N."/>
            <person name="Bruggmann R."/>
            <person name="Wittwer M."/>
        </authorList>
    </citation>
    <scope>NUCLEOTIDE SEQUENCE [LARGE SCALE GENOMIC DNA]</scope>
    <source>
        <strain evidence="5 6">ATCC 30894</strain>
    </source>
</reference>
<dbReference type="GeneID" id="68110995"/>
<evidence type="ECO:0000256" key="2">
    <source>
        <dbReference type="ARBA" id="ARBA00007261"/>
    </source>
</evidence>
<dbReference type="Pfam" id="PF00675">
    <property type="entry name" value="Peptidase_M16"/>
    <property type="match status" value="1"/>
</dbReference>
<dbReference type="Proteomes" id="UP000444721">
    <property type="component" value="Unassembled WGS sequence"/>
</dbReference>
<evidence type="ECO:0000259" key="3">
    <source>
        <dbReference type="Pfam" id="PF00675"/>
    </source>
</evidence>
<dbReference type="PANTHER" id="PTHR11851:SF49">
    <property type="entry name" value="MITOCHONDRIAL-PROCESSING PEPTIDASE SUBUNIT ALPHA"/>
    <property type="match status" value="1"/>
</dbReference>
<dbReference type="OMA" id="SEMTHVA"/>
<evidence type="ECO:0000259" key="4">
    <source>
        <dbReference type="Pfam" id="PF05193"/>
    </source>
</evidence>
<dbReference type="VEuPathDB" id="AmoebaDB:NF0079280"/>
<gene>
    <name evidence="5" type="ORF">FDP41_003777</name>
</gene>
<dbReference type="VEuPathDB" id="AmoebaDB:NfTy_064470"/>
<sequence length="641" mass="72236">MSKSLLGSTHHHYLLGKSLRALQQRGAFGLYGKSILSSHANSISSSKRSVDGRATFNVRHYHSSQRVLREREEDSSSPTVVFIPEVGYELKNTFSEGNPVLETAQQMDKEKLKQLLKSAKPNALRNVSKIPKEPDAMMNQTLSSSKPKLPNLTQPLFESSNIQYIVPGIHFNARDLQVTKLENGLTVSTFSKHSNLVCICVAFRAGPRYEKPHEAGISTIINRLTFAHSRKFTEDFVKEYLEDKVLYESTSEYESHSFFITCPKDKVDIAFEFLSDTMLHPKFYQSDVDAAIELLKFNLETEMSIPSSPTVMTDSILKSCFGATPEGGLGNPSLAIKEDATPEILHDFYDRFHVPSRCTISAIGIDQNKMLELVNKYMDFSPQALQNNSMQEPYVKPIWKPGELYIEFLERPQSAFLQNIPPSTSFVASFEGVGHKDVDDLFTVNVLETILGGGDSFSSGGPGKGIYSVINRHYLPAFQFNNMIAQHYAYSDTGIFSFHASLNHEEMNPGQLPIAILTLLSKMPEYITDEILDQAKQQYKSQVLHSLESNNSLVLNAVNDLMWNNKYFGVDFLVNKIDSVTKKDILDVIDRLFYRGKQPGLVAIGDVSQLMQPPEFRKFFSEICQAKNPSVLSKLFRRNRK</sequence>
<feature type="domain" description="Peptidase M16 C-terminal" evidence="4">
    <location>
        <begin position="340"/>
        <end position="539"/>
    </location>
</feature>
<name>A0A6A5BSF4_NAEFO</name>